<dbReference type="Gene3D" id="3.40.50.2300">
    <property type="match status" value="1"/>
</dbReference>
<dbReference type="InterPro" id="IPR000014">
    <property type="entry name" value="PAS"/>
</dbReference>
<feature type="domain" description="Response regulatory" evidence="18">
    <location>
        <begin position="1130"/>
        <end position="1245"/>
    </location>
</feature>
<evidence type="ECO:0000256" key="2">
    <source>
        <dbReference type="ARBA" id="ARBA00004141"/>
    </source>
</evidence>
<keyword evidence="6" id="KW-0808">Transferase</keyword>
<dbReference type="InterPro" id="IPR003661">
    <property type="entry name" value="HisK_dim/P_dom"/>
</dbReference>
<dbReference type="GO" id="GO:0016020">
    <property type="term" value="C:membrane"/>
    <property type="evidence" value="ECO:0007669"/>
    <property type="project" value="UniProtKB-SubCell"/>
</dbReference>
<evidence type="ECO:0000313" key="22">
    <source>
        <dbReference type="Proteomes" id="UP000605201"/>
    </source>
</evidence>
<dbReference type="PANTHER" id="PTHR43065">
    <property type="entry name" value="SENSOR HISTIDINE KINASE"/>
    <property type="match status" value="1"/>
</dbReference>
<dbReference type="SUPFAM" id="SSF55785">
    <property type="entry name" value="PYP-like sensor domain (PAS domain)"/>
    <property type="match status" value="1"/>
</dbReference>
<comment type="caution">
    <text evidence="21">The sequence shown here is derived from an EMBL/GenBank/DDBJ whole genome shotgun (WGS) entry which is preliminary data.</text>
</comment>
<evidence type="ECO:0000256" key="10">
    <source>
        <dbReference type="ARBA" id="ARBA00022840"/>
    </source>
</evidence>
<dbReference type="GO" id="GO:0000155">
    <property type="term" value="F:phosphorelay sensor kinase activity"/>
    <property type="evidence" value="ECO:0007669"/>
    <property type="project" value="InterPro"/>
</dbReference>
<dbReference type="InterPro" id="IPR003594">
    <property type="entry name" value="HATPase_dom"/>
</dbReference>
<feature type="transmembrane region" description="Helical" evidence="16">
    <location>
        <begin position="6"/>
        <end position="25"/>
    </location>
</feature>
<dbReference type="InterPro" id="IPR036890">
    <property type="entry name" value="HATPase_C_sf"/>
</dbReference>
<feature type="coiled-coil region" evidence="15">
    <location>
        <begin position="846"/>
        <end position="873"/>
    </location>
</feature>
<dbReference type="PROSITE" id="PS50112">
    <property type="entry name" value="PAS"/>
    <property type="match status" value="1"/>
</dbReference>
<feature type="transmembrane region" description="Helical" evidence="16">
    <location>
        <begin position="160"/>
        <end position="178"/>
    </location>
</feature>
<dbReference type="CDD" id="cd00082">
    <property type="entry name" value="HisKA"/>
    <property type="match status" value="1"/>
</dbReference>
<evidence type="ECO:0000256" key="5">
    <source>
        <dbReference type="ARBA" id="ARBA00022553"/>
    </source>
</evidence>
<keyword evidence="10" id="KW-0067">ATP-binding</keyword>
<dbReference type="PROSITE" id="PS50113">
    <property type="entry name" value="PAC"/>
    <property type="match status" value="1"/>
</dbReference>
<dbReference type="InterPro" id="IPR001734">
    <property type="entry name" value="Na/solute_symporter"/>
</dbReference>
<dbReference type="CDD" id="cd10322">
    <property type="entry name" value="SLC5sbd"/>
    <property type="match status" value="1"/>
</dbReference>
<feature type="transmembrane region" description="Helical" evidence="16">
    <location>
        <begin position="330"/>
        <end position="358"/>
    </location>
</feature>
<evidence type="ECO:0000256" key="12">
    <source>
        <dbReference type="ARBA" id="ARBA00023012"/>
    </source>
</evidence>
<evidence type="ECO:0000256" key="13">
    <source>
        <dbReference type="ARBA" id="ARBA00023136"/>
    </source>
</evidence>
<evidence type="ECO:0000256" key="16">
    <source>
        <dbReference type="SAM" id="Phobius"/>
    </source>
</evidence>
<dbReference type="SUPFAM" id="SSF52172">
    <property type="entry name" value="CheY-like"/>
    <property type="match status" value="1"/>
</dbReference>
<comment type="subcellular location">
    <subcellularLocation>
        <location evidence="2">Membrane</location>
        <topology evidence="2">Multi-pass membrane protein</topology>
    </subcellularLocation>
</comment>
<dbReference type="InterPro" id="IPR013656">
    <property type="entry name" value="PAS_4"/>
</dbReference>
<evidence type="ECO:0000256" key="6">
    <source>
        <dbReference type="ARBA" id="ARBA00022679"/>
    </source>
</evidence>
<feature type="transmembrane region" description="Helical" evidence="16">
    <location>
        <begin position="410"/>
        <end position="432"/>
    </location>
</feature>
<evidence type="ECO:0000259" key="18">
    <source>
        <dbReference type="PROSITE" id="PS50110"/>
    </source>
</evidence>
<accession>A0A8J6P2X8</accession>
<dbReference type="Gene3D" id="1.20.1730.10">
    <property type="entry name" value="Sodium/glucose cotransporter"/>
    <property type="match status" value="1"/>
</dbReference>
<dbReference type="InterPro" id="IPR011006">
    <property type="entry name" value="CheY-like_superfamily"/>
</dbReference>
<keyword evidence="5 14" id="KW-0597">Phosphoprotein</keyword>
<evidence type="ECO:0000256" key="8">
    <source>
        <dbReference type="ARBA" id="ARBA00022741"/>
    </source>
</evidence>
<dbReference type="CDD" id="cd00130">
    <property type="entry name" value="PAS"/>
    <property type="match status" value="1"/>
</dbReference>
<dbReference type="InterPro" id="IPR001789">
    <property type="entry name" value="Sig_transdc_resp-reg_receiver"/>
</dbReference>
<dbReference type="InterPro" id="IPR004358">
    <property type="entry name" value="Sig_transdc_His_kin-like_C"/>
</dbReference>
<evidence type="ECO:0000259" key="19">
    <source>
        <dbReference type="PROSITE" id="PS50112"/>
    </source>
</evidence>
<feature type="transmembrane region" description="Helical" evidence="16">
    <location>
        <begin position="439"/>
        <end position="461"/>
    </location>
</feature>
<keyword evidence="15" id="KW-0175">Coiled coil</keyword>
<comment type="similarity">
    <text evidence="3">Belongs to the sodium:solute symporter (SSF) (TC 2.A.21) family.</text>
</comment>
<feature type="transmembrane region" description="Helical" evidence="16">
    <location>
        <begin position="246"/>
        <end position="264"/>
    </location>
</feature>
<dbReference type="PROSITE" id="PS50283">
    <property type="entry name" value="NA_SOLUT_SYMP_3"/>
    <property type="match status" value="1"/>
</dbReference>
<feature type="domain" description="Histidine kinase" evidence="17">
    <location>
        <begin position="882"/>
        <end position="1109"/>
    </location>
</feature>
<feature type="coiled-coil region" evidence="15">
    <location>
        <begin position="670"/>
        <end position="739"/>
    </location>
</feature>
<dbReference type="EMBL" id="JACNIG010000186">
    <property type="protein sequence ID" value="MBC8431865.1"/>
    <property type="molecule type" value="Genomic_DNA"/>
</dbReference>
<dbReference type="InterPro" id="IPR005467">
    <property type="entry name" value="His_kinase_dom"/>
</dbReference>
<evidence type="ECO:0000256" key="14">
    <source>
        <dbReference type="PROSITE-ProRule" id="PRU00169"/>
    </source>
</evidence>
<dbReference type="Gene3D" id="1.10.287.130">
    <property type="match status" value="1"/>
</dbReference>
<dbReference type="PROSITE" id="PS50109">
    <property type="entry name" value="HIS_KIN"/>
    <property type="match status" value="1"/>
</dbReference>
<evidence type="ECO:0000256" key="11">
    <source>
        <dbReference type="ARBA" id="ARBA00022989"/>
    </source>
</evidence>
<dbReference type="PRINTS" id="PR00344">
    <property type="entry name" value="BCTRLSENSOR"/>
</dbReference>
<dbReference type="SUPFAM" id="SSF47384">
    <property type="entry name" value="Homodimeric domain of signal transducing histidine kinase"/>
    <property type="match status" value="1"/>
</dbReference>
<keyword evidence="9" id="KW-0418">Kinase</keyword>
<evidence type="ECO:0000313" key="21">
    <source>
        <dbReference type="EMBL" id="MBC8431865.1"/>
    </source>
</evidence>
<dbReference type="PROSITE" id="PS50110">
    <property type="entry name" value="RESPONSE_REGULATORY"/>
    <property type="match status" value="1"/>
</dbReference>
<feature type="transmembrane region" description="Helical" evidence="16">
    <location>
        <begin position="190"/>
        <end position="217"/>
    </location>
</feature>
<feature type="transmembrane region" description="Helical" evidence="16">
    <location>
        <begin position="115"/>
        <end position="134"/>
    </location>
</feature>
<dbReference type="InterPro" id="IPR036097">
    <property type="entry name" value="HisK_dim/P_sf"/>
</dbReference>
<evidence type="ECO:0000256" key="3">
    <source>
        <dbReference type="ARBA" id="ARBA00006434"/>
    </source>
</evidence>
<keyword evidence="12" id="KW-0902">Two-component regulatory system</keyword>
<dbReference type="SMART" id="SM00387">
    <property type="entry name" value="HATPase_c"/>
    <property type="match status" value="1"/>
</dbReference>
<dbReference type="AlphaFoldDB" id="A0A8J6P2X8"/>
<dbReference type="SMART" id="SM00086">
    <property type="entry name" value="PAC"/>
    <property type="match status" value="1"/>
</dbReference>
<feature type="transmembrane region" description="Helical" evidence="16">
    <location>
        <begin position="68"/>
        <end position="87"/>
    </location>
</feature>
<feature type="transmembrane region" description="Helical" evidence="16">
    <location>
        <begin position="285"/>
        <end position="307"/>
    </location>
</feature>
<dbReference type="SMART" id="SM00388">
    <property type="entry name" value="HisKA"/>
    <property type="match status" value="1"/>
</dbReference>
<feature type="transmembrane region" description="Helical" evidence="16">
    <location>
        <begin position="37"/>
        <end position="56"/>
    </location>
</feature>
<proteinExistence type="inferred from homology"/>
<dbReference type="InterPro" id="IPR000700">
    <property type="entry name" value="PAS-assoc_C"/>
</dbReference>
<dbReference type="GO" id="GO:0022857">
    <property type="term" value="F:transmembrane transporter activity"/>
    <property type="evidence" value="ECO:0007669"/>
    <property type="project" value="InterPro"/>
</dbReference>
<keyword evidence="8" id="KW-0547">Nucleotide-binding</keyword>
<evidence type="ECO:0000256" key="4">
    <source>
        <dbReference type="ARBA" id="ARBA00012438"/>
    </source>
</evidence>
<evidence type="ECO:0000256" key="15">
    <source>
        <dbReference type="SAM" id="Coils"/>
    </source>
</evidence>
<dbReference type="Pfam" id="PF00072">
    <property type="entry name" value="Response_reg"/>
    <property type="match status" value="1"/>
</dbReference>
<evidence type="ECO:0000259" key="17">
    <source>
        <dbReference type="PROSITE" id="PS50109"/>
    </source>
</evidence>
<feature type="domain" description="PAS" evidence="19">
    <location>
        <begin position="736"/>
        <end position="806"/>
    </location>
</feature>
<dbReference type="EC" id="2.7.13.3" evidence="4"/>
<dbReference type="Pfam" id="PF00474">
    <property type="entry name" value="SSF"/>
    <property type="match status" value="1"/>
</dbReference>
<gene>
    <name evidence="21" type="ORF">H8D96_08080</name>
</gene>
<sequence>MFDPLTVITIFLLYIGCLFLIALWVERKAGQGKGPANNAFVYSISLAVYCTSWTYYGSVGKAATSGMLFLTIYLGPTLAVLLWGTVLRKMVRIKTRHHITSIADFISARYDKSQTLAAIATVVALVGITPYIALQLKAVFSTFAIITAHSGPATSWVERHVDFIVVGLMIVFTIIFGVRRLDSTERHQGMITALAAECLVKLIAFLAAGIFVTYFMYDGFTDIFQRLSASPFRKLLSIGGREAPSYLTWTTYMILAMSAVMFLPRQFHVAVVENSDEKHIRTAMWLFPLYMFLINIFVFPIALGGLLKGHPAQGADTFVLALPLYYGKPWLAMLVFIGGFSAATGMIMISSMTLSTMVTNHLMLPLVRWVGWLSFLRRHLLKIRWVAVAAVLMLGYWFEQQVGKSYMLVNIGMISFASVLQFAPVILGGIFWDRGNKAGALLGLSAGFLVWFYTLLLPSFVKSGWISISLLEAGPWGITFLKPEHLFGLVGLDPISHAVFWTMLFNLGLYVLGSLYFKQSKDEQSLAEEFVGVLAARSVLKPLLHGEAYIDLQEKRGEIETLLQQYFSFAKAEAVTRECLRAVGIEGESHISISTLAELHSRVEKRLAGSIGTAAAHEAMREGTIFTARESRELSEVYGEILFNLKVTPKELRKKINCYKEREALLTLHADELKEKVKERNEQIAQRELVEEELKKHREHLEELVEERTAKLKITNEKLQQEIIERKRAEREVRKSEERFRDISYGMADWIWEIDRDGRYTFASPPVKEILGYHPEELIGKTPLEIMPADEAERIGTIFKKIASEKKPIVDMENWNLTKNGKRVCLLTNGVPMLDESGELLGYRGVDKDITENKRAEQEKIKLQAQLQRAEKMEVVGTLAGGVAHDLNNILSGVVSYPELLLMDIPEDSPLKGPMLTIQNSGKKAAAIVQDLLTLARRGVAVTEVANLKEIAADYFKSPEFDKLKEFHPDVQFETGYAPDLLNIMASPVHLSKTVMNLVSNAAEALPDGGKVVLSIKNQYIDRPVRGYDDVQEGDYVVLSVADNGIGICADNMGRIFEPFYTKKVMGRSGTGLGMAVVWGTVKDHAGYIGVQSTEGQGARFDLYFPVTRKDIAPEELLLSVEDYMGRGDSILIVDDVKEQREIASMLLRKLNYSVTTASSGESAVEYMKNHSADLLLLDMIMDLGIDGLDTYKKILEIHPGQKAIIASGFSATDRVKEAQKLGAGQYIKKPYTMERIGIAVRDALRMLPR</sequence>
<dbReference type="Pfam" id="PF02518">
    <property type="entry name" value="HATPase_c"/>
    <property type="match status" value="1"/>
</dbReference>
<dbReference type="Gene3D" id="3.30.450.20">
    <property type="entry name" value="PAS domain"/>
    <property type="match status" value="1"/>
</dbReference>
<dbReference type="GO" id="GO:0005524">
    <property type="term" value="F:ATP binding"/>
    <property type="evidence" value="ECO:0007669"/>
    <property type="project" value="UniProtKB-KW"/>
</dbReference>
<evidence type="ECO:0000259" key="20">
    <source>
        <dbReference type="PROSITE" id="PS50113"/>
    </source>
</evidence>
<dbReference type="Gene3D" id="3.30.565.10">
    <property type="entry name" value="Histidine kinase-like ATPase, C-terminal domain"/>
    <property type="match status" value="1"/>
</dbReference>
<dbReference type="InterPro" id="IPR001610">
    <property type="entry name" value="PAC"/>
</dbReference>
<evidence type="ECO:0000256" key="1">
    <source>
        <dbReference type="ARBA" id="ARBA00000085"/>
    </source>
</evidence>
<dbReference type="InterPro" id="IPR038377">
    <property type="entry name" value="Na/Glc_symporter_sf"/>
</dbReference>
<protein>
    <recommendedName>
        <fullName evidence="4">histidine kinase</fullName>
        <ecNumber evidence="4">2.7.13.3</ecNumber>
    </recommendedName>
</protein>
<keyword evidence="7 16" id="KW-0812">Transmembrane</keyword>
<feature type="domain" description="PAC" evidence="20">
    <location>
        <begin position="810"/>
        <end position="862"/>
    </location>
</feature>
<organism evidence="21 22">
    <name type="scientific">Candidatus Desulfatibia vada</name>
    <dbReference type="NCBI Taxonomy" id="2841696"/>
    <lineage>
        <taxon>Bacteria</taxon>
        <taxon>Pseudomonadati</taxon>
        <taxon>Thermodesulfobacteriota</taxon>
        <taxon>Desulfobacteria</taxon>
        <taxon>Desulfobacterales</taxon>
        <taxon>Desulfobacterales incertae sedis</taxon>
        <taxon>Candidatus Desulfatibia</taxon>
    </lineage>
</organism>
<keyword evidence="11 16" id="KW-1133">Transmembrane helix</keyword>
<dbReference type="SMART" id="SM00091">
    <property type="entry name" value="PAS"/>
    <property type="match status" value="1"/>
</dbReference>
<feature type="transmembrane region" description="Helical" evidence="16">
    <location>
        <begin position="379"/>
        <end position="398"/>
    </location>
</feature>
<dbReference type="SUPFAM" id="SSF55874">
    <property type="entry name" value="ATPase domain of HSP90 chaperone/DNA topoisomerase II/histidine kinase"/>
    <property type="match status" value="1"/>
</dbReference>
<dbReference type="NCBIfam" id="TIGR00229">
    <property type="entry name" value="sensory_box"/>
    <property type="match status" value="1"/>
</dbReference>
<feature type="modified residue" description="4-aspartylphosphate" evidence="14">
    <location>
        <position position="1179"/>
    </location>
</feature>
<dbReference type="SMART" id="SM00448">
    <property type="entry name" value="REC"/>
    <property type="match status" value="1"/>
</dbReference>
<dbReference type="Proteomes" id="UP000605201">
    <property type="component" value="Unassembled WGS sequence"/>
</dbReference>
<reference evidence="21 22" key="1">
    <citation type="submission" date="2020-08" db="EMBL/GenBank/DDBJ databases">
        <title>Bridging the membrane lipid divide: bacteria of the FCB group superphylum have the potential to synthesize archaeal ether lipids.</title>
        <authorList>
            <person name="Villanueva L."/>
            <person name="Von Meijenfeldt F.A.B."/>
            <person name="Westbye A.B."/>
            <person name="Yadav S."/>
            <person name="Hopmans E.C."/>
            <person name="Dutilh B.E."/>
            <person name="Sinninghe Damste J.S."/>
        </authorList>
    </citation>
    <scope>NUCLEOTIDE SEQUENCE [LARGE SCALE GENOMIC DNA]</scope>
    <source>
        <strain evidence="21">NIOZ-UU17</strain>
    </source>
</reference>
<comment type="catalytic activity">
    <reaction evidence="1">
        <text>ATP + protein L-histidine = ADP + protein N-phospho-L-histidine.</text>
        <dbReference type="EC" id="2.7.13.3"/>
    </reaction>
</comment>
<dbReference type="Pfam" id="PF08448">
    <property type="entry name" value="PAS_4"/>
    <property type="match status" value="1"/>
</dbReference>
<evidence type="ECO:0000256" key="9">
    <source>
        <dbReference type="ARBA" id="ARBA00022777"/>
    </source>
</evidence>
<evidence type="ECO:0000256" key="7">
    <source>
        <dbReference type="ARBA" id="ARBA00022692"/>
    </source>
</evidence>
<keyword evidence="13 16" id="KW-0472">Membrane</keyword>
<dbReference type="PANTHER" id="PTHR43065:SF46">
    <property type="entry name" value="C4-DICARBOXYLATE TRANSPORT SENSOR PROTEIN DCTB"/>
    <property type="match status" value="1"/>
</dbReference>
<name>A0A8J6P2X8_9BACT</name>
<dbReference type="InterPro" id="IPR035965">
    <property type="entry name" value="PAS-like_dom_sf"/>
</dbReference>